<dbReference type="Proteomes" id="UP000298860">
    <property type="component" value="Unassembled WGS sequence"/>
</dbReference>
<organism evidence="1 2">
    <name type="scientific">Gandjariella thermophila</name>
    <dbReference type="NCBI Taxonomy" id="1931992"/>
    <lineage>
        <taxon>Bacteria</taxon>
        <taxon>Bacillati</taxon>
        <taxon>Actinomycetota</taxon>
        <taxon>Actinomycetes</taxon>
        <taxon>Pseudonocardiales</taxon>
        <taxon>Pseudonocardiaceae</taxon>
        <taxon>Gandjariella</taxon>
    </lineage>
</organism>
<evidence type="ECO:0000313" key="2">
    <source>
        <dbReference type="Proteomes" id="UP000298860"/>
    </source>
</evidence>
<gene>
    <name evidence="1" type="ORF">GTS_56280</name>
</gene>
<comment type="caution">
    <text evidence="1">The sequence shown here is derived from an EMBL/GenBank/DDBJ whole genome shotgun (WGS) entry which is preliminary data.</text>
</comment>
<reference evidence="2" key="1">
    <citation type="submission" date="2019-04" db="EMBL/GenBank/DDBJ databases">
        <title>Draft genome sequence of Pseudonocardiaceae bacterium SL3-2-4.</title>
        <authorList>
            <person name="Ningsih F."/>
            <person name="Yokota A."/>
            <person name="Sakai Y."/>
            <person name="Nanatani K."/>
            <person name="Yabe S."/>
            <person name="Oetari A."/>
            <person name="Sjamsuridzal W."/>
        </authorList>
    </citation>
    <scope>NUCLEOTIDE SEQUENCE [LARGE SCALE GENOMIC DNA]</scope>
    <source>
        <strain evidence="2">SL3-2-4</strain>
    </source>
</reference>
<accession>A0A4D4JAZ6</accession>
<protein>
    <submittedName>
        <fullName evidence="1">Uncharacterized protein</fullName>
    </submittedName>
</protein>
<sequence length="39" mass="4419">MDSLRDLAYLQKREGRVGSMSAMVRDAIDSYLKDKLSKA</sequence>
<keyword evidence="2" id="KW-1185">Reference proteome</keyword>
<dbReference type="EMBL" id="BJFL01000076">
    <property type="protein sequence ID" value="GDY33995.1"/>
    <property type="molecule type" value="Genomic_DNA"/>
</dbReference>
<name>A0A4D4JAZ6_9PSEU</name>
<evidence type="ECO:0000313" key="1">
    <source>
        <dbReference type="EMBL" id="GDY33995.1"/>
    </source>
</evidence>
<proteinExistence type="predicted"/>
<dbReference type="AlphaFoldDB" id="A0A4D4JAZ6"/>